<name>A0A8J7CBQ9_9CYAN</name>
<reference evidence="1" key="1">
    <citation type="submission" date="2020-09" db="EMBL/GenBank/DDBJ databases">
        <title>Iningainema tapete sp. nov. (Scytonemataceae, Cyanobacteria) from greenhouses in central Florida (USA) produces two types of nodularin with biosynthetic potential for microcystin-LR and anabaenopeptins.</title>
        <authorList>
            <person name="Berthold D.E."/>
            <person name="Lefler F.W."/>
            <person name="Huang I.-S."/>
            <person name="Abdulla H."/>
            <person name="Zimba P.V."/>
            <person name="Laughinghouse H.D. IV."/>
        </authorList>
    </citation>
    <scope>NUCLEOTIDE SEQUENCE</scope>
    <source>
        <strain evidence="1">BLCCT55</strain>
    </source>
</reference>
<proteinExistence type="predicted"/>
<dbReference type="AlphaFoldDB" id="A0A8J7CBQ9"/>
<evidence type="ECO:0000313" key="2">
    <source>
        <dbReference type="Proteomes" id="UP000629098"/>
    </source>
</evidence>
<sequence length="82" mass="9353">MENFSENLVAVEELLIAVQISDNDIVIIQGEAIVDLAEFNLTYQEVEKFRKIFMKINAKLAESFQEKYPASSVLSEIKLKSQ</sequence>
<keyword evidence="2" id="KW-1185">Reference proteome</keyword>
<protein>
    <submittedName>
        <fullName evidence="1">Uncharacterized protein</fullName>
    </submittedName>
</protein>
<gene>
    <name evidence="1" type="ORF">ICL16_07275</name>
</gene>
<dbReference type="Proteomes" id="UP000629098">
    <property type="component" value="Unassembled WGS sequence"/>
</dbReference>
<evidence type="ECO:0000313" key="1">
    <source>
        <dbReference type="EMBL" id="MBD2771900.1"/>
    </source>
</evidence>
<organism evidence="1 2">
    <name type="scientific">Iningainema tapete BLCC-T55</name>
    <dbReference type="NCBI Taxonomy" id="2748662"/>
    <lineage>
        <taxon>Bacteria</taxon>
        <taxon>Bacillati</taxon>
        <taxon>Cyanobacteriota</taxon>
        <taxon>Cyanophyceae</taxon>
        <taxon>Nostocales</taxon>
        <taxon>Scytonemataceae</taxon>
        <taxon>Iningainema tapete</taxon>
    </lineage>
</organism>
<comment type="caution">
    <text evidence="1">The sequence shown here is derived from an EMBL/GenBank/DDBJ whole genome shotgun (WGS) entry which is preliminary data.</text>
</comment>
<accession>A0A8J7CBQ9</accession>
<dbReference type="RefSeq" id="WP_190826187.1">
    <property type="nucleotide sequence ID" value="NZ_CAWPPI010000029.1"/>
</dbReference>
<dbReference type="EMBL" id="JACXAE010000029">
    <property type="protein sequence ID" value="MBD2771900.1"/>
    <property type="molecule type" value="Genomic_DNA"/>
</dbReference>